<accession>A0A7S4G318</accession>
<organism evidence="2">
    <name type="scientific">Eutreptiella gymnastica</name>
    <dbReference type="NCBI Taxonomy" id="73025"/>
    <lineage>
        <taxon>Eukaryota</taxon>
        <taxon>Discoba</taxon>
        <taxon>Euglenozoa</taxon>
        <taxon>Euglenida</taxon>
        <taxon>Spirocuta</taxon>
        <taxon>Euglenophyceae</taxon>
        <taxon>Eutreptiales</taxon>
        <taxon>Eutreptiaceae</taxon>
        <taxon>Eutreptiella</taxon>
    </lineage>
</organism>
<gene>
    <name evidence="2" type="ORF">EGYM00163_LOCUS34857</name>
</gene>
<proteinExistence type="predicted"/>
<sequence>MPTHRQQCPFMLALGICLASRFVCLQFANLGYEMRFEVRNTLSVVLCTSYYGHLPGACRADTPLVLVDKAQGNSVTGRDLLPGSTAKGFLQERCSKIYTTICTCSITHQCSPRHQQPATILAP</sequence>
<dbReference type="AlphaFoldDB" id="A0A7S4G318"/>
<evidence type="ECO:0000256" key="1">
    <source>
        <dbReference type="SAM" id="SignalP"/>
    </source>
</evidence>
<name>A0A7S4G318_9EUGL</name>
<feature type="chain" id="PRO_5031024343" evidence="1">
    <location>
        <begin position="20"/>
        <end position="123"/>
    </location>
</feature>
<keyword evidence="1" id="KW-0732">Signal</keyword>
<evidence type="ECO:0000313" key="2">
    <source>
        <dbReference type="EMBL" id="CAE0823654.1"/>
    </source>
</evidence>
<dbReference type="EMBL" id="HBJA01101177">
    <property type="protein sequence ID" value="CAE0823654.1"/>
    <property type="molecule type" value="Transcribed_RNA"/>
</dbReference>
<reference evidence="2" key="1">
    <citation type="submission" date="2021-01" db="EMBL/GenBank/DDBJ databases">
        <authorList>
            <person name="Corre E."/>
            <person name="Pelletier E."/>
            <person name="Niang G."/>
            <person name="Scheremetjew M."/>
            <person name="Finn R."/>
            <person name="Kale V."/>
            <person name="Holt S."/>
            <person name="Cochrane G."/>
            <person name="Meng A."/>
            <person name="Brown T."/>
            <person name="Cohen L."/>
        </authorList>
    </citation>
    <scope>NUCLEOTIDE SEQUENCE</scope>
    <source>
        <strain evidence="2">CCMP1594</strain>
    </source>
</reference>
<protein>
    <submittedName>
        <fullName evidence="2">Uncharacterized protein</fullName>
    </submittedName>
</protein>
<feature type="signal peptide" evidence="1">
    <location>
        <begin position="1"/>
        <end position="19"/>
    </location>
</feature>